<dbReference type="Proteomes" id="UP000254777">
    <property type="component" value="Unassembled WGS sequence"/>
</dbReference>
<dbReference type="Gene3D" id="6.10.250.10">
    <property type="match status" value="1"/>
</dbReference>
<dbReference type="Pfam" id="PF02796">
    <property type="entry name" value="HTH_7"/>
    <property type="match status" value="1"/>
</dbReference>
<feature type="domain" description="Resolvase/invertase-type recombinase catalytic" evidence="2">
    <location>
        <begin position="1"/>
        <end position="40"/>
    </location>
</feature>
<dbReference type="GO" id="GO:0003677">
    <property type="term" value="F:DNA binding"/>
    <property type="evidence" value="ECO:0007669"/>
    <property type="project" value="InterPro"/>
</dbReference>
<evidence type="ECO:0000259" key="2">
    <source>
        <dbReference type="PROSITE" id="PS51736"/>
    </source>
</evidence>
<dbReference type="AlphaFoldDB" id="A0A379DBH3"/>
<dbReference type="PROSITE" id="PS51736">
    <property type="entry name" value="RECOMBINASES_3"/>
    <property type="match status" value="1"/>
</dbReference>
<comment type="similarity">
    <text evidence="1">Belongs to the site-specific recombinase resolvase family.</text>
</comment>
<evidence type="ECO:0000256" key="1">
    <source>
        <dbReference type="ARBA" id="ARBA00009913"/>
    </source>
</evidence>
<dbReference type="InterPro" id="IPR006119">
    <property type="entry name" value="Resolv_N"/>
</dbReference>
<dbReference type="Pfam" id="PF00239">
    <property type="entry name" value="Resolvase"/>
    <property type="match status" value="1"/>
</dbReference>
<organism evidence="3 4">
    <name type="scientific">Peptoniphilus indolicus</name>
    <dbReference type="NCBI Taxonomy" id="33030"/>
    <lineage>
        <taxon>Bacteria</taxon>
        <taxon>Bacillati</taxon>
        <taxon>Bacillota</taxon>
        <taxon>Tissierellia</taxon>
        <taxon>Tissierellales</taxon>
        <taxon>Peptoniphilaceae</taxon>
        <taxon>Peptoniphilus</taxon>
    </lineage>
</organism>
<dbReference type="InterPro" id="IPR036162">
    <property type="entry name" value="Resolvase-like_N_sf"/>
</dbReference>
<sequence>MDNTPASKLIRQIFFAFAEFERDLIVERTQEGRAIAKLKSDYREGRPKKFSQKQINHALELKKSYSYKQVSEMTGISVSTLKRANRK</sequence>
<gene>
    <name evidence="3" type="primary">hin</name>
    <name evidence="3" type="ORF">NCTC11088_00637</name>
</gene>
<dbReference type="InterPro" id="IPR009057">
    <property type="entry name" value="Homeodomain-like_sf"/>
</dbReference>
<dbReference type="GO" id="GO:0000150">
    <property type="term" value="F:DNA strand exchange activity"/>
    <property type="evidence" value="ECO:0007669"/>
    <property type="project" value="InterPro"/>
</dbReference>
<dbReference type="InterPro" id="IPR006120">
    <property type="entry name" value="Resolvase_HTH_dom"/>
</dbReference>
<accession>A0A379DBH3</accession>
<evidence type="ECO:0000313" key="3">
    <source>
        <dbReference type="EMBL" id="SUB74875.1"/>
    </source>
</evidence>
<dbReference type="EMBL" id="UGTH01000001">
    <property type="protein sequence ID" value="SUB74875.1"/>
    <property type="molecule type" value="Genomic_DNA"/>
</dbReference>
<protein>
    <submittedName>
        <fullName evidence="3">DNA-invertase hin</fullName>
    </submittedName>
</protein>
<evidence type="ECO:0000313" key="4">
    <source>
        <dbReference type="Proteomes" id="UP000254777"/>
    </source>
</evidence>
<proteinExistence type="inferred from homology"/>
<dbReference type="SUPFAM" id="SSF53041">
    <property type="entry name" value="Resolvase-like"/>
    <property type="match status" value="1"/>
</dbReference>
<name>A0A379DBH3_9FIRM</name>
<dbReference type="SUPFAM" id="SSF46689">
    <property type="entry name" value="Homeodomain-like"/>
    <property type="match status" value="1"/>
</dbReference>
<dbReference type="Gene3D" id="1.10.10.60">
    <property type="entry name" value="Homeodomain-like"/>
    <property type="match status" value="1"/>
</dbReference>
<reference evidence="3 4" key="1">
    <citation type="submission" date="2018-06" db="EMBL/GenBank/DDBJ databases">
        <authorList>
            <consortium name="Pathogen Informatics"/>
            <person name="Doyle S."/>
        </authorList>
    </citation>
    <scope>NUCLEOTIDE SEQUENCE [LARGE SCALE GENOMIC DNA]</scope>
    <source>
        <strain evidence="3 4">NCTC11088</strain>
    </source>
</reference>